<reference evidence="1 2" key="1">
    <citation type="submission" date="2015-07" db="EMBL/GenBank/DDBJ databases">
        <title>Whole genome sequence of Herpetosiphon geysericola DSM 7119.</title>
        <authorList>
            <person name="Hemp J."/>
            <person name="Ward L.M."/>
            <person name="Pace L.A."/>
            <person name="Fischer W.W."/>
        </authorList>
    </citation>
    <scope>NUCLEOTIDE SEQUENCE [LARGE SCALE GENOMIC DNA]</scope>
    <source>
        <strain evidence="1 2">DSM 7119</strain>
    </source>
</reference>
<dbReference type="Proteomes" id="UP000050277">
    <property type="component" value="Unassembled WGS sequence"/>
</dbReference>
<sequence>MPQYKNRMYRKEWLSERRKLARALEGLEQNWDLEAEGIVLPTDDDGTALSVEQLRERIADLDGKLERYPNPQK</sequence>
<dbReference type="STRING" id="70996.SE18_25305"/>
<protein>
    <submittedName>
        <fullName evidence="1">Uncharacterized protein</fullName>
    </submittedName>
</protein>
<proteinExistence type="predicted"/>
<name>A0A0N8GPA5_9CHLR</name>
<evidence type="ECO:0000313" key="2">
    <source>
        <dbReference type="Proteomes" id="UP000050277"/>
    </source>
</evidence>
<accession>A0A0N8GPA5</accession>
<dbReference type="EMBL" id="LGKP01000040">
    <property type="protein sequence ID" value="KPL80354.1"/>
    <property type="molecule type" value="Genomic_DNA"/>
</dbReference>
<gene>
    <name evidence="1" type="ORF">SE18_25305</name>
</gene>
<dbReference type="AlphaFoldDB" id="A0A0N8GPA5"/>
<organism evidence="1 2">
    <name type="scientific">Herpetosiphon geysericola</name>
    <dbReference type="NCBI Taxonomy" id="70996"/>
    <lineage>
        <taxon>Bacteria</taxon>
        <taxon>Bacillati</taxon>
        <taxon>Chloroflexota</taxon>
        <taxon>Chloroflexia</taxon>
        <taxon>Herpetosiphonales</taxon>
        <taxon>Herpetosiphonaceae</taxon>
        <taxon>Herpetosiphon</taxon>
    </lineage>
</organism>
<dbReference type="RefSeq" id="WP_054537251.1">
    <property type="nucleotide sequence ID" value="NZ_LGKP01000040.1"/>
</dbReference>
<evidence type="ECO:0000313" key="1">
    <source>
        <dbReference type="EMBL" id="KPL80354.1"/>
    </source>
</evidence>
<dbReference type="OrthoDB" id="9844916at2"/>
<keyword evidence="2" id="KW-1185">Reference proteome</keyword>
<comment type="caution">
    <text evidence="1">The sequence shown here is derived from an EMBL/GenBank/DDBJ whole genome shotgun (WGS) entry which is preliminary data.</text>
</comment>
<dbReference type="PATRIC" id="fig|70996.4.peg.5186"/>